<accession>A0ACC2JVI9</accession>
<evidence type="ECO:0000313" key="2">
    <source>
        <dbReference type="Proteomes" id="UP001153332"/>
    </source>
</evidence>
<protein>
    <submittedName>
        <fullName evidence="1">Uncharacterized protein</fullName>
    </submittedName>
</protein>
<name>A0ACC2JVI9_9PEZI</name>
<reference evidence="1" key="1">
    <citation type="submission" date="2022-12" db="EMBL/GenBank/DDBJ databases">
        <title>Genome Sequence of Lasiodiplodia mahajangana.</title>
        <authorList>
            <person name="Buettner E."/>
        </authorList>
    </citation>
    <scope>NUCLEOTIDE SEQUENCE</scope>
    <source>
        <strain evidence="1">VT137</strain>
    </source>
</reference>
<keyword evidence="2" id="KW-1185">Reference proteome</keyword>
<sequence>MRCRLQTIPKGQVMVFDLLERPAMWNSIWTREPFHLYHATVLGRPQGAEEWKVISHHDRIVENSLVRWDGSQPLGDRISSLFGEGVSGVTGNEVVFMFNDPAIIRVRYEHTAKERPRASYKDLHQIYVHPHRLRREKNKDGGGFLVKDNDAELVPYTLVAIVRCSRQAEEADRIRLYSVLATPISLPVALKQYVGTYWNLDDDDPGRVYLLFYAHAPPDPLTGRHGEPIARKPANANQIMKKIKSAILPL</sequence>
<gene>
    <name evidence="1" type="ORF">O1611_g2170</name>
</gene>
<organism evidence="1 2">
    <name type="scientific">Lasiodiplodia mahajangana</name>
    <dbReference type="NCBI Taxonomy" id="1108764"/>
    <lineage>
        <taxon>Eukaryota</taxon>
        <taxon>Fungi</taxon>
        <taxon>Dikarya</taxon>
        <taxon>Ascomycota</taxon>
        <taxon>Pezizomycotina</taxon>
        <taxon>Dothideomycetes</taxon>
        <taxon>Dothideomycetes incertae sedis</taxon>
        <taxon>Botryosphaeriales</taxon>
        <taxon>Botryosphaeriaceae</taxon>
        <taxon>Lasiodiplodia</taxon>
    </lineage>
</organism>
<dbReference type="EMBL" id="JAPUUL010000287">
    <property type="protein sequence ID" value="KAJ8131456.1"/>
    <property type="molecule type" value="Genomic_DNA"/>
</dbReference>
<comment type="caution">
    <text evidence="1">The sequence shown here is derived from an EMBL/GenBank/DDBJ whole genome shotgun (WGS) entry which is preliminary data.</text>
</comment>
<dbReference type="Proteomes" id="UP001153332">
    <property type="component" value="Unassembled WGS sequence"/>
</dbReference>
<evidence type="ECO:0000313" key="1">
    <source>
        <dbReference type="EMBL" id="KAJ8131456.1"/>
    </source>
</evidence>
<proteinExistence type="predicted"/>